<protein>
    <submittedName>
        <fullName evidence="2">Uncharacterized protein</fullName>
    </submittedName>
</protein>
<feature type="compositionally biased region" description="Polar residues" evidence="1">
    <location>
        <begin position="148"/>
        <end position="176"/>
    </location>
</feature>
<accession>A0A316UBN9</accession>
<name>A0A316UBN9_9BASI</name>
<gene>
    <name evidence="2" type="ORF">BCV69DRAFT_150307</name>
</gene>
<feature type="compositionally biased region" description="Pro residues" evidence="1">
    <location>
        <begin position="189"/>
        <end position="199"/>
    </location>
</feature>
<keyword evidence="3" id="KW-1185">Reference proteome</keyword>
<dbReference type="AlphaFoldDB" id="A0A316UBN9"/>
<sequence length="262" mass="28156">MTSHQPQAQAGSTTSPLSAEDLAQFESLSFGTDTGTGNGSARDQMTTEQQQQQQQRQSLNYQPPAGSPPLVAKAEEGQGQSQQQYQQQQQYEQQYQQAYAQSQPLYAQPPPQPQGMRNPSTFTTHGDANPEAPHNPYNPFLSGMAGTAQPTGQSQNPSMQQQDFTANMPSTNPFANPQSTYAAPATAPYNPPPTQPPTAFPMVEEHQASAVPMGGGGGVQGGNSTAPAPVPRQEDKAWPTKDVIFRGVDRKIVMQVSRIDTV</sequence>
<reference evidence="2 3" key="1">
    <citation type="journal article" date="2018" name="Mol. Biol. Evol.">
        <title>Broad Genomic Sampling Reveals a Smut Pathogenic Ancestry of the Fungal Clade Ustilaginomycotina.</title>
        <authorList>
            <person name="Kijpornyongpan T."/>
            <person name="Mondo S.J."/>
            <person name="Barry K."/>
            <person name="Sandor L."/>
            <person name="Lee J."/>
            <person name="Lipzen A."/>
            <person name="Pangilinan J."/>
            <person name="LaButti K."/>
            <person name="Hainaut M."/>
            <person name="Henrissat B."/>
            <person name="Grigoriev I.V."/>
            <person name="Spatafora J.W."/>
            <person name="Aime M.C."/>
        </authorList>
    </citation>
    <scope>NUCLEOTIDE SEQUENCE [LARGE SCALE GENOMIC DNA]</scope>
    <source>
        <strain evidence="2 3">MCA 4718</strain>
    </source>
</reference>
<dbReference type="RefSeq" id="XP_025349739.1">
    <property type="nucleotide sequence ID" value="XM_025489344.1"/>
</dbReference>
<feature type="compositionally biased region" description="Low complexity" evidence="1">
    <location>
        <begin position="77"/>
        <end position="106"/>
    </location>
</feature>
<evidence type="ECO:0000256" key="1">
    <source>
        <dbReference type="SAM" id="MobiDB-lite"/>
    </source>
</evidence>
<feature type="compositionally biased region" description="Polar residues" evidence="1">
    <location>
        <begin position="1"/>
        <end position="17"/>
    </location>
</feature>
<dbReference type="EMBL" id="KZ819323">
    <property type="protein sequence ID" value="PWN22579.1"/>
    <property type="molecule type" value="Genomic_DNA"/>
</dbReference>
<evidence type="ECO:0000313" key="3">
    <source>
        <dbReference type="Proteomes" id="UP000245942"/>
    </source>
</evidence>
<evidence type="ECO:0000313" key="2">
    <source>
        <dbReference type="EMBL" id="PWN22579.1"/>
    </source>
</evidence>
<organism evidence="2 3">
    <name type="scientific">Pseudomicrostroma glucosiphilum</name>
    <dbReference type="NCBI Taxonomy" id="1684307"/>
    <lineage>
        <taxon>Eukaryota</taxon>
        <taxon>Fungi</taxon>
        <taxon>Dikarya</taxon>
        <taxon>Basidiomycota</taxon>
        <taxon>Ustilaginomycotina</taxon>
        <taxon>Exobasidiomycetes</taxon>
        <taxon>Microstromatales</taxon>
        <taxon>Microstromatales incertae sedis</taxon>
        <taxon>Pseudomicrostroma</taxon>
    </lineage>
</organism>
<feature type="region of interest" description="Disordered" evidence="1">
    <location>
        <begin position="1"/>
        <end position="238"/>
    </location>
</feature>
<proteinExistence type="predicted"/>
<dbReference type="Proteomes" id="UP000245942">
    <property type="component" value="Unassembled WGS sequence"/>
</dbReference>
<dbReference type="GeneID" id="37011078"/>
<feature type="compositionally biased region" description="Polar residues" evidence="1">
    <location>
        <begin position="26"/>
        <end position="48"/>
    </location>
</feature>
<feature type="compositionally biased region" description="Low complexity" evidence="1">
    <location>
        <begin position="177"/>
        <end position="188"/>
    </location>
</feature>
<feature type="compositionally biased region" description="Polar residues" evidence="1">
    <location>
        <begin position="117"/>
        <end position="126"/>
    </location>
</feature>